<dbReference type="Proteomes" id="UP001233999">
    <property type="component" value="Unassembled WGS sequence"/>
</dbReference>
<reference evidence="1" key="1">
    <citation type="journal article" date="2023" name="IScience">
        <title>Live-bearing cockroach genome reveals convergent evolutionary mechanisms linked to viviparity in insects and beyond.</title>
        <authorList>
            <person name="Fouks B."/>
            <person name="Harrison M.C."/>
            <person name="Mikhailova A.A."/>
            <person name="Marchal E."/>
            <person name="English S."/>
            <person name="Carruthers M."/>
            <person name="Jennings E.C."/>
            <person name="Chiamaka E.L."/>
            <person name="Frigard R.A."/>
            <person name="Pippel M."/>
            <person name="Attardo G.M."/>
            <person name="Benoit J.B."/>
            <person name="Bornberg-Bauer E."/>
            <person name="Tobe S.S."/>
        </authorList>
    </citation>
    <scope>NUCLEOTIDE SEQUENCE</scope>
    <source>
        <strain evidence="1">Stay&amp;Tobe</strain>
    </source>
</reference>
<protein>
    <submittedName>
        <fullName evidence="1">Uncharacterized protein</fullName>
    </submittedName>
</protein>
<proteinExistence type="predicted"/>
<evidence type="ECO:0000313" key="1">
    <source>
        <dbReference type="EMBL" id="KAJ9580682.1"/>
    </source>
</evidence>
<dbReference type="AlphaFoldDB" id="A0AAD7ZIF6"/>
<reference evidence="1" key="2">
    <citation type="submission" date="2023-05" db="EMBL/GenBank/DDBJ databases">
        <authorList>
            <person name="Fouks B."/>
        </authorList>
    </citation>
    <scope>NUCLEOTIDE SEQUENCE</scope>
    <source>
        <strain evidence="1">Stay&amp;Tobe</strain>
        <tissue evidence="1">Testes</tissue>
    </source>
</reference>
<gene>
    <name evidence="1" type="ORF">L9F63_024138</name>
</gene>
<feature type="non-terminal residue" evidence="1">
    <location>
        <position position="1"/>
    </location>
</feature>
<comment type="caution">
    <text evidence="1">The sequence shown here is derived from an EMBL/GenBank/DDBJ whole genome shotgun (WGS) entry which is preliminary data.</text>
</comment>
<evidence type="ECO:0000313" key="2">
    <source>
        <dbReference type="Proteomes" id="UP001233999"/>
    </source>
</evidence>
<keyword evidence="2" id="KW-1185">Reference proteome</keyword>
<feature type="non-terminal residue" evidence="1">
    <location>
        <position position="86"/>
    </location>
</feature>
<sequence>KMSSIWSQGYNLSVSMRGKAREEKKEAESGGFTYQNRNCDSVHTNKAAGHKFQYIQAYIFAEDEEDILHVFFCITMMELNVEFFPN</sequence>
<accession>A0AAD7ZIF6</accession>
<organism evidence="1 2">
    <name type="scientific">Diploptera punctata</name>
    <name type="common">Pacific beetle cockroach</name>
    <dbReference type="NCBI Taxonomy" id="6984"/>
    <lineage>
        <taxon>Eukaryota</taxon>
        <taxon>Metazoa</taxon>
        <taxon>Ecdysozoa</taxon>
        <taxon>Arthropoda</taxon>
        <taxon>Hexapoda</taxon>
        <taxon>Insecta</taxon>
        <taxon>Pterygota</taxon>
        <taxon>Neoptera</taxon>
        <taxon>Polyneoptera</taxon>
        <taxon>Dictyoptera</taxon>
        <taxon>Blattodea</taxon>
        <taxon>Blaberoidea</taxon>
        <taxon>Blaberidae</taxon>
        <taxon>Diplopterinae</taxon>
        <taxon>Diploptera</taxon>
    </lineage>
</organism>
<dbReference type="EMBL" id="JASPKZ010008211">
    <property type="protein sequence ID" value="KAJ9580682.1"/>
    <property type="molecule type" value="Genomic_DNA"/>
</dbReference>
<name>A0AAD7ZIF6_DIPPU</name>